<dbReference type="SUPFAM" id="SSF53335">
    <property type="entry name" value="S-adenosyl-L-methionine-dependent methyltransferases"/>
    <property type="match status" value="1"/>
</dbReference>
<dbReference type="PRINTS" id="PR00508">
    <property type="entry name" value="S21N4MTFRASE"/>
</dbReference>
<evidence type="ECO:0000259" key="3">
    <source>
        <dbReference type="Pfam" id="PF01555"/>
    </source>
</evidence>
<reference evidence="4" key="1">
    <citation type="submission" date="2020-03" db="EMBL/GenBank/DDBJ databases">
        <title>The deep terrestrial virosphere.</title>
        <authorList>
            <person name="Holmfeldt K."/>
            <person name="Nilsson E."/>
            <person name="Simone D."/>
            <person name="Lopez-Fernandez M."/>
            <person name="Wu X."/>
            <person name="de Brujin I."/>
            <person name="Lundin D."/>
            <person name="Andersson A."/>
            <person name="Bertilsson S."/>
            <person name="Dopson M."/>
        </authorList>
    </citation>
    <scope>NUCLEOTIDE SEQUENCE</scope>
    <source>
        <strain evidence="4">MM171A00247</strain>
        <strain evidence="5">MM171B00144</strain>
    </source>
</reference>
<name>A0A6H1Z7G6_9ZZZZ</name>
<gene>
    <name evidence="4" type="ORF">MM171A00247_0041</name>
    <name evidence="5" type="ORF">MM171B00144_0055</name>
</gene>
<dbReference type="Pfam" id="PF01555">
    <property type="entry name" value="N6_N4_Mtase"/>
    <property type="match status" value="1"/>
</dbReference>
<dbReference type="InterPro" id="IPR029063">
    <property type="entry name" value="SAM-dependent_MTases_sf"/>
</dbReference>
<evidence type="ECO:0000256" key="2">
    <source>
        <dbReference type="ARBA" id="ARBA00022679"/>
    </source>
</evidence>
<dbReference type="EMBL" id="MT143893">
    <property type="protein sequence ID" value="QJB05016.1"/>
    <property type="molecule type" value="Genomic_DNA"/>
</dbReference>
<dbReference type="GO" id="GO:0008170">
    <property type="term" value="F:N-methyltransferase activity"/>
    <property type="evidence" value="ECO:0007669"/>
    <property type="project" value="InterPro"/>
</dbReference>
<evidence type="ECO:0000313" key="5">
    <source>
        <dbReference type="EMBL" id="QJB05016.1"/>
    </source>
</evidence>
<dbReference type="GO" id="GO:0009007">
    <property type="term" value="F:site-specific DNA-methyltransferase (adenine-specific) activity"/>
    <property type="evidence" value="ECO:0007669"/>
    <property type="project" value="TreeGrafter"/>
</dbReference>
<dbReference type="PANTHER" id="PTHR13370:SF3">
    <property type="entry name" value="TRNA (GUANINE(10)-N2)-METHYLTRANSFERASE HOMOLOG"/>
    <property type="match status" value="1"/>
</dbReference>
<dbReference type="InterPro" id="IPR001091">
    <property type="entry name" value="RM_Methyltransferase"/>
</dbReference>
<accession>A0A6H1Z7G6</accession>
<feature type="domain" description="DNA methylase N-4/N-6" evidence="3">
    <location>
        <begin position="19"/>
        <end position="277"/>
    </location>
</feature>
<keyword evidence="1 4" id="KW-0489">Methyltransferase</keyword>
<organism evidence="4">
    <name type="scientific">viral metagenome</name>
    <dbReference type="NCBI Taxonomy" id="1070528"/>
    <lineage>
        <taxon>unclassified sequences</taxon>
        <taxon>metagenomes</taxon>
        <taxon>organismal metagenomes</taxon>
    </lineage>
</organism>
<dbReference type="EMBL" id="MT143700">
    <property type="protein sequence ID" value="QJA43327.1"/>
    <property type="molecule type" value="Genomic_DNA"/>
</dbReference>
<dbReference type="PANTHER" id="PTHR13370">
    <property type="entry name" value="RNA METHYLASE-RELATED"/>
    <property type="match status" value="1"/>
</dbReference>
<dbReference type="GO" id="GO:0005737">
    <property type="term" value="C:cytoplasm"/>
    <property type="evidence" value="ECO:0007669"/>
    <property type="project" value="TreeGrafter"/>
</dbReference>
<dbReference type="AlphaFoldDB" id="A0A6H1Z7G6"/>
<dbReference type="GO" id="GO:0003677">
    <property type="term" value="F:DNA binding"/>
    <property type="evidence" value="ECO:0007669"/>
    <property type="project" value="InterPro"/>
</dbReference>
<evidence type="ECO:0000313" key="4">
    <source>
        <dbReference type="EMBL" id="QJA43327.1"/>
    </source>
</evidence>
<dbReference type="GO" id="GO:0032259">
    <property type="term" value="P:methylation"/>
    <property type="evidence" value="ECO:0007669"/>
    <property type="project" value="UniProtKB-KW"/>
</dbReference>
<keyword evidence="2 4" id="KW-0808">Transferase</keyword>
<evidence type="ECO:0000256" key="1">
    <source>
        <dbReference type="ARBA" id="ARBA00022603"/>
    </source>
</evidence>
<dbReference type="Gene3D" id="3.40.50.150">
    <property type="entry name" value="Vaccinia Virus protein VP39"/>
    <property type="match status" value="1"/>
</dbReference>
<protein>
    <submittedName>
        <fullName evidence="4">Putative methyltransferase</fullName>
    </submittedName>
</protein>
<sequence>MEIYDLKEIPEEFKKYFQSAEIGLEKTYPEYLKKLLDVFCEVKRVMKKEGTCFINLGDSFGSGTQKTNIRAPGFEKSLMLIPERFAIAMLDSGWILRNKLIWCKENSMPESVQDRWKKAHEYIFFFVKNKSYYFDLDVIRTPHKQVSIDRANYETNRLSAGRNVSSMGEKYNRDKTNRIAPEKYYSMPARIVKLNPKGAIPPDYFLMTSGSNSGSNKEHFATYPEKLIIPLIKAGCPEGGLVLDPFFGIGTTGVVARKLGRNFLGIEINPKYVKTAIERITNINPMFW</sequence>
<dbReference type="InterPro" id="IPR002941">
    <property type="entry name" value="DNA_methylase_N4/N6"/>
</dbReference>
<proteinExistence type="predicted"/>